<reference evidence="3" key="1">
    <citation type="journal article" date="2021" name="BMC Genomics">
        <title>Chromosome-level genome assembly and manually-curated proteome of model necrotroph Parastagonospora nodorum Sn15 reveals a genome-wide trove of candidate effector homologs, and redundancy of virulence-related functions within an accessory chromosome.</title>
        <authorList>
            <person name="Bertazzoni S."/>
            <person name="Jones D.A.B."/>
            <person name="Phan H.T."/>
            <person name="Tan K.-C."/>
            <person name="Hane J.K."/>
        </authorList>
    </citation>
    <scope>NUCLEOTIDE SEQUENCE [LARGE SCALE GENOMIC DNA]</scope>
    <source>
        <strain evidence="3">SN15 / ATCC MYA-4574 / FGSC 10173)</strain>
    </source>
</reference>
<name>A0A7U2F790_PHANO</name>
<evidence type="ECO:0000313" key="2">
    <source>
        <dbReference type="EMBL" id="QRD00044.1"/>
    </source>
</evidence>
<accession>A0A7U2F790</accession>
<feature type="region of interest" description="Disordered" evidence="1">
    <location>
        <begin position="1"/>
        <end position="29"/>
    </location>
</feature>
<dbReference type="Proteomes" id="UP000663193">
    <property type="component" value="Chromosome 10"/>
</dbReference>
<sequence>MVVRSFETPTLKTMMDNQGLTNPSDSSTRSTFHVPFLSRWETKKPCMRCCPMSGIEFYQGGNSIGRALNVSRLCLLRRRDRPRESF</sequence>
<evidence type="ECO:0000313" key="3">
    <source>
        <dbReference type="Proteomes" id="UP000663193"/>
    </source>
</evidence>
<keyword evidence="3" id="KW-1185">Reference proteome</keyword>
<dbReference type="VEuPathDB" id="FungiDB:JI435_414460"/>
<gene>
    <name evidence="2" type="ORF">JI435_414460</name>
</gene>
<dbReference type="EMBL" id="CP069032">
    <property type="protein sequence ID" value="QRD00044.1"/>
    <property type="molecule type" value="Genomic_DNA"/>
</dbReference>
<feature type="compositionally biased region" description="Polar residues" evidence="1">
    <location>
        <begin position="7"/>
        <end position="29"/>
    </location>
</feature>
<protein>
    <submittedName>
        <fullName evidence="2">Uncharacterized protein</fullName>
    </submittedName>
</protein>
<dbReference type="AlphaFoldDB" id="A0A7U2F790"/>
<evidence type="ECO:0000256" key="1">
    <source>
        <dbReference type="SAM" id="MobiDB-lite"/>
    </source>
</evidence>
<proteinExistence type="predicted"/>
<organism evidence="2 3">
    <name type="scientific">Phaeosphaeria nodorum (strain SN15 / ATCC MYA-4574 / FGSC 10173)</name>
    <name type="common">Glume blotch fungus</name>
    <name type="synonym">Parastagonospora nodorum</name>
    <dbReference type="NCBI Taxonomy" id="321614"/>
    <lineage>
        <taxon>Eukaryota</taxon>
        <taxon>Fungi</taxon>
        <taxon>Dikarya</taxon>
        <taxon>Ascomycota</taxon>
        <taxon>Pezizomycotina</taxon>
        <taxon>Dothideomycetes</taxon>
        <taxon>Pleosporomycetidae</taxon>
        <taxon>Pleosporales</taxon>
        <taxon>Pleosporineae</taxon>
        <taxon>Phaeosphaeriaceae</taxon>
        <taxon>Parastagonospora</taxon>
    </lineage>
</organism>